<protein>
    <recommendedName>
        <fullName evidence="4">Phage tail tape measure protein</fullName>
    </recommendedName>
</protein>
<keyword evidence="3" id="KW-1185">Reference proteome</keyword>
<comment type="caution">
    <text evidence="2">The sequence shown here is derived from an EMBL/GenBank/DDBJ whole genome shotgun (WGS) entry which is preliminary data.</text>
</comment>
<dbReference type="Proteomes" id="UP000070352">
    <property type="component" value="Unassembled WGS sequence"/>
</dbReference>
<name>A0A135L1X4_9BACI</name>
<keyword evidence="1" id="KW-0812">Transmembrane</keyword>
<proteinExistence type="predicted"/>
<reference evidence="2 3" key="1">
    <citation type="submission" date="2016-02" db="EMBL/GenBank/DDBJ databases">
        <title>Draft Genome for Tepidibacillus decaturensis nov. sp. Strain Z9, an Anaerobic, Moderately Thermophilic and Heterotrophic Bacterium from Deep Subsurface of the Illinois Basin, USA.</title>
        <authorList>
            <person name="Dong Y."/>
            <person name="Chang J.Y."/>
            <person name="Sanford R."/>
            <person name="Fouke B.W."/>
        </authorList>
    </citation>
    <scope>NUCLEOTIDE SEQUENCE [LARGE SCALE GENOMIC DNA]</scope>
    <source>
        <strain evidence="2 3">Z9</strain>
    </source>
</reference>
<organism evidence="2 3">
    <name type="scientific">Tepidibacillus decaturensis</name>
    <dbReference type="NCBI Taxonomy" id="1413211"/>
    <lineage>
        <taxon>Bacteria</taxon>
        <taxon>Bacillati</taxon>
        <taxon>Bacillota</taxon>
        <taxon>Bacilli</taxon>
        <taxon>Bacillales</taxon>
        <taxon>Bacillaceae</taxon>
        <taxon>Tepidibacillus</taxon>
    </lineage>
</organism>
<evidence type="ECO:0000256" key="1">
    <source>
        <dbReference type="SAM" id="Phobius"/>
    </source>
</evidence>
<keyword evidence="1" id="KW-0472">Membrane</keyword>
<feature type="transmembrane region" description="Helical" evidence="1">
    <location>
        <begin position="406"/>
        <end position="424"/>
    </location>
</feature>
<evidence type="ECO:0000313" key="3">
    <source>
        <dbReference type="Proteomes" id="UP000070352"/>
    </source>
</evidence>
<feature type="transmembrane region" description="Helical" evidence="1">
    <location>
        <begin position="348"/>
        <end position="371"/>
    </location>
</feature>
<gene>
    <name evidence="2" type="ORF">U473_01665</name>
</gene>
<sequence length="816" mass="90625">MAKRNSVEIVLAAQDQASKEIEKAIRKTTKEFGSLNKSLRNIGLEADEIDKINQKVKNANPKILENELANVRNQLKNLGLDATQIDKITTELKKAESVAEKAGKEIEKRLETLDNIGKKAMIAGAATTAGLTAVATEGFNVFEERFNAADNLVRQYGEQQAQLWQKWASNLEAKTAVSKDAFLQEAQAVYTLNKAYGLSIDQTQMLTQRSLDLAKAKGLDLSEANERVIAAIRGEAESAEYLGLTLNDTYMKNIALNGAYKDRWEKMTDLEKAQVRYQEFLKQSAYAEGIAEERANNNTAAMDRLQNSLKNASELYWKAVAPAVMTVTDKITSLTNWFNNLDEKTRNIITITSTFGSISLIAAGGIALTIVKVAQLVKLMKDYQIATKVAAASQTALNFVMNANPIGRIITVIGILVGALVTLYNTNDKVKIFMLNIWKDISSGVGTSIDWILAKIESLVSFIPGLSDKIEKFRQKTQQTFDDYEKKLTASIIKTQYVHSEMTKQISEEENFMIALKKRKAEESVASDNMVIASNANVVSSNAAVTQSYVEAKDAVEEYKAAQLSNIDFQRKEIDKAFEIRKAQLGEEANEQKKVTLELQHYQDEQKLVAQQLTILQEKYELSKHVKGENAEATRQLKLAIMDLQLEQINLTNSIEKSIQAMQQQKSIMVDDNDIIFKKNEDGAWVQIGKRGISKDVGTDAYRQANPDMPWWLGGGKKDEDIPGLAEGGSVTKSGLTWVGENGPELLNLPKGAEVRPLEKVPLLVGASAPIVLNFNFTGSNIFSDSKQQFKRFIQSEVAPIVSREIGKTVLKRKKI</sequence>
<dbReference type="STRING" id="1413211.U473_01665"/>
<evidence type="ECO:0008006" key="4">
    <source>
        <dbReference type="Google" id="ProtNLM"/>
    </source>
</evidence>
<dbReference type="RefSeq" id="WP_068722746.1">
    <property type="nucleotide sequence ID" value="NZ_LSKU01000001.1"/>
</dbReference>
<keyword evidence="1" id="KW-1133">Transmembrane helix</keyword>
<accession>A0A135L1X4</accession>
<dbReference type="EMBL" id="LSKU01000001">
    <property type="protein sequence ID" value="KXG42879.1"/>
    <property type="molecule type" value="Genomic_DNA"/>
</dbReference>
<dbReference type="AlphaFoldDB" id="A0A135L1X4"/>
<evidence type="ECO:0000313" key="2">
    <source>
        <dbReference type="EMBL" id="KXG42879.1"/>
    </source>
</evidence>
<dbReference type="OrthoDB" id="28713at2"/>